<dbReference type="GO" id="GO:0046933">
    <property type="term" value="F:proton-transporting ATP synthase activity, rotational mechanism"/>
    <property type="evidence" value="ECO:0007669"/>
    <property type="project" value="UniProtKB-UniRule"/>
</dbReference>
<evidence type="ECO:0000256" key="4">
    <source>
        <dbReference type="ARBA" id="ARBA00022475"/>
    </source>
</evidence>
<evidence type="ECO:0000256" key="9">
    <source>
        <dbReference type="ARBA" id="ARBA00023065"/>
    </source>
</evidence>
<comment type="caution">
    <text evidence="17">The sequence shown here is derived from an EMBL/GenBank/DDBJ whole genome shotgun (WGS) entry which is preliminary data.</text>
</comment>
<evidence type="ECO:0000256" key="2">
    <source>
        <dbReference type="ARBA" id="ARBA00005513"/>
    </source>
</evidence>
<dbReference type="InterPro" id="IPR002146">
    <property type="entry name" value="ATP_synth_b/b'su_bac/chlpt"/>
</dbReference>
<evidence type="ECO:0000256" key="16">
    <source>
        <dbReference type="SAM" id="Coils"/>
    </source>
</evidence>
<comment type="function">
    <text evidence="14">Component of the F(0) channel, it forms part of the peripheral stalk, linking F(1) to F(0).</text>
</comment>
<reference evidence="18" key="1">
    <citation type="submission" date="2018-09" db="EMBL/GenBank/DDBJ databases">
        <authorList>
            <person name="Kim I."/>
        </authorList>
    </citation>
    <scope>NUCLEOTIDE SEQUENCE [LARGE SCALE GENOMIC DNA]</scope>
    <source>
        <strain evidence="18">DD4a</strain>
    </source>
</reference>
<dbReference type="EMBL" id="QXTG01000001">
    <property type="protein sequence ID" value="RIX31110.1"/>
    <property type="molecule type" value="Genomic_DNA"/>
</dbReference>
<keyword evidence="16" id="KW-0175">Coiled coil</keyword>
<dbReference type="PANTHER" id="PTHR33445:SF1">
    <property type="entry name" value="ATP SYNTHASE SUBUNIT B"/>
    <property type="match status" value="1"/>
</dbReference>
<gene>
    <name evidence="14" type="primary">atpF</name>
    <name evidence="17" type="ORF">D1781_07015</name>
</gene>
<dbReference type="GO" id="GO:0046961">
    <property type="term" value="F:proton-transporting ATPase activity, rotational mechanism"/>
    <property type="evidence" value="ECO:0007669"/>
    <property type="project" value="TreeGrafter"/>
</dbReference>
<keyword evidence="9 14" id="KW-0406">Ion transport</keyword>
<keyword evidence="5 14" id="KW-0138">CF(0)</keyword>
<evidence type="ECO:0000256" key="10">
    <source>
        <dbReference type="ARBA" id="ARBA00023136"/>
    </source>
</evidence>
<dbReference type="SUPFAM" id="SSF81573">
    <property type="entry name" value="F1F0 ATP synthase subunit B, membrane domain"/>
    <property type="match status" value="1"/>
</dbReference>
<evidence type="ECO:0000256" key="15">
    <source>
        <dbReference type="RuleBase" id="RU003848"/>
    </source>
</evidence>
<dbReference type="GO" id="GO:0005886">
    <property type="term" value="C:plasma membrane"/>
    <property type="evidence" value="ECO:0007669"/>
    <property type="project" value="UniProtKB-SubCell"/>
</dbReference>
<keyword evidence="11 14" id="KW-0066">ATP synthesis</keyword>
<keyword evidence="4 14" id="KW-1003">Cell membrane</keyword>
<evidence type="ECO:0000256" key="11">
    <source>
        <dbReference type="ARBA" id="ARBA00023310"/>
    </source>
</evidence>
<evidence type="ECO:0000256" key="12">
    <source>
        <dbReference type="ARBA" id="ARBA00025198"/>
    </source>
</evidence>
<proteinExistence type="inferred from homology"/>
<dbReference type="OrthoDB" id="5243563at2"/>
<dbReference type="InterPro" id="IPR050059">
    <property type="entry name" value="ATP_synthase_B_chain"/>
</dbReference>
<evidence type="ECO:0000256" key="1">
    <source>
        <dbReference type="ARBA" id="ARBA00004162"/>
    </source>
</evidence>
<dbReference type="InterPro" id="IPR028987">
    <property type="entry name" value="ATP_synth_B-like_membr_sf"/>
</dbReference>
<dbReference type="InterPro" id="IPR005864">
    <property type="entry name" value="ATP_synth_F0_bsu_bac"/>
</dbReference>
<evidence type="ECO:0000256" key="13">
    <source>
        <dbReference type="ARBA" id="ARBA00025830"/>
    </source>
</evidence>
<comment type="subunit">
    <text evidence="13 14">F-type ATPases have 2 components, F(1) - the catalytic core - and F(0) - the membrane proton channel. F(1) has five subunits: alpha(3), beta(3), gamma(1), delta(1), epsilon(1). F(0) has three main subunits: a(1), b(2) and c(10-14). The alpha and beta chains form an alternating ring which encloses part of the gamma chain. F(1) is attached to F(0) by a central stalk formed by the gamma and epsilon chains, while a peripheral stalk is formed by the delta and b chains.</text>
</comment>
<accession>A0A3A1U462</accession>
<keyword evidence="3 14" id="KW-0813">Transport</keyword>
<evidence type="ECO:0000256" key="8">
    <source>
        <dbReference type="ARBA" id="ARBA00022989"/>
    </source>
</evidence>
<keyword evidence="7 14" id="KW-0375">Hydrogen ion transport</keyword>
<feature type="transmembrane region" description="Helical" evidence="14">
    <location>
        <begin position="20"/>
        <end position="39"/>
    </location>
</feature>
<evidence type="ECO:0000256" key="5">
    <source>
        <dbReference type="ARBA" id="ARBA00022547"/>
    </source>
</evidence>
<dbReference type="NCBIfam" id="TIGR01144">
    <property type="entry name" value="ATP_synt_b"/>
    <property type="match status" value="1"/>
</dbReference>
<protein>
    <recommendedName>
        <fullName evidence="14">ATP synthase subunit b</fullName>
    </recommendedName>
    <alternativeName>
        <fullName evidence="14">ATP synthase F(0) sector subunit b</fullName>
    </alternativeName>
    <alternativeName>
        <fullName evidence="14">ATPase subunit I</fullName>
    </alternativeName>
    <alternativeName>
        <fullName evidence="14">F-type ATPase subunit b</fullName>
        <shortName evidence="14">F-ATPase subunit b</shortName>
    </alternativeName>
</protein>
<keyword evidence="10 14" id="KW-0472">Membrane</keyword>
<dbReference type="Gene3D" id="1.20.5.620">
    <property type="entry name" value="F1F0 ATP synthase subunit B, membrane domain"/>
    <property type="match status" value="1"/>
</dbReference>
<keyword evidence="18" id="KW-1185">Reference proteome</keyword>
<comment type="subcellular location">
    <subcellularLocation>
        <location evidence="1 14">Cell membrane</location>
        <topology evidence="1 14">Single-pass membrane protein</topology>
    </subcellularLocation>
</comment>
<evidence type="ECO:0000313" key="18">
    <source>
        <dbReference type="Proteomes" id="UP000265742"/>
    </source>
</evidence>
<dbReference type="GO" id="GO:0045259">
    <property type="term" value="C:proton-transporting ATP synthase complex"/>
    <property type="evidence" value="ECO:0007669"/>
    <property type="project" value="UniProtKB-KW"/>
</dbReference>
<dbReference type="HAMAP" id="MF_01398">
    <property type="entry name" value="ATP_synth_b_bprime"/>
    <property type="match status" value="1"/>
</dbReference>
<dbReference type="CDD" id="cd06503">
    <property type="entry name" value="ATP-synt_Fo_b"/>
    <property type="match status" value="1"/>
</dbReference>
<keyword evidence="6 14" id="KW-0812">Transmembrane</keyword>
<evidence type="ECO:0000256" key="6">
    <source>
        <dbReference type="ARBA" id="ARBA00022692"/>
    </source>
</evidence>
<dbReference type="AlphaFoldDB" id="A0A3A1U462"/>
<comment type="similarity">
    <text evidence="2 14 15">Belongs to the ATPase B chain family.</text>
</comment>
<dbReference type="NCBIfam" id="NF004412">
    <property type="entry name" value="PRK05759.1-3"/>
    <property type="match status" value="1"/>
</dbReference>
<organism evidence="17 18">
    <name type="scientific">Amnibacterium setariae</name>
    <dbReference type="NCBI Taxonomy" id="2306585"/>
    <lineage>
        <taxon>Bacteria</taxon>
        <taxon>Bacillati</taxon>
        <taxon>Actinomycetota</taxon>
        <taxon>Actinomycetes</taxon>
        <taxon>Micrococcales</taxon>
        <taxon>Microbacteriaceae</taxon>
        <taxon>Amnibacterium</taxon>
    </lineage>
</organism>
<name>A0A3A1U462_9MICO</name>
<evidence type="ECO:0000256" key="14">
    <source>
        <dbReference type="HAMAP-Rule" id="MF_01398"/>
    </source>
</evidence>
<evidence type="ECO:0000256" key="3">
    <source>
        <dbReference type="ARBA" id="ARBA00022448"/>
    </source>
</evidence>
<keyword evidence="8 14" id="KW-1133">Transmembrane helix</keyword>
<dbReference type="PANTHER" id="PTHR33445">
    <property type="entry name" value="ATP SYNTHASE SUBUNIT B', CHLOROPLASTIC"/>
    <property type="match status" value="1"/>
</dbReference>
<evidence type="ECO:0000313" key="17">
    <source>
        <dbReference type="EMBL" id="RIX31110.1"/>
    </source>
</evidence>
<evidence type="ECO:0000256" key="7">
    <source>
        <dbReference type="ARBA" id="ARBA00022781"/>
    </source>
</evidence>
<dbReference type="Proteomes" id="UP000265742">
    <property type="component" value="Unassembled WGS sequence"/>
</dbReference>
<sequence>METSGGTGPFGPLAPEPYDLVWSAVIFVVILLVVWRVGLPRMAKLLDARTAAIEGNIEQAQAAQREANEALERYNAQLAEARVEAGKIRDQAREDAKRIVAEARDNAQSEADRIVAQGNAQVEASRAKAEAELRTGVGTLALSLASGIVGEHLDKDENSVAYVDRFLADLEVEHGARP</sequence>
<comment type="function">
    <text evidence="12 14">F(1)F(0) ATP synthase produces ATP from ADP in the presence of a proton or sodium gradient. F-type ATPases consist of two structural domains, F(1) containing the extramembraneous catalytic core and F(0) containing the membrane proton channel, linked together by a central stalk and a peripheral stalk. During catalysis, ATP synthesis in the catalytic domain of F(1) is coupled via a rotary mechanism of the central stalk subunits to proton translocation.</text>
</comment>
<dbReference type="Pfam" id="PF00430">
    <property type="entry name" value="ATP-synt_B"/>
    <property type="match status" value="1"/>
</dbReference>
<feature type="coiled-coil region" evidence="16">
    <location>
        <begin position="53"/>
        <end position="113"/>
    </location>
</feature>